<dbReference type="PANTHER" id="PTHR23232">
    <property type="entry name" value="KRAB DOMAIN C2H2 ZINC FINGER"/>
    <property type="match status" value="1"/>
</dbReference>
<evidence type="ECO:0000313" key="3">
    <source>
        <dbReference type="Ensembl" id="ENSOCUP00000034488.1"/>
    </source>
</evidence>
<dbReference type="AlphaFoldDB" id="A0A5F9CLK0"/>
<protein>
    <recommendedName>
        <fullName evidence="2">KRAB domain-containing protein</fullName>
    </recommendedName>
</protein>
<evidence type="ECO:0000259" key="2">
    <source>
        <dbReference type="PROSITE" id="PS50805"/>
    </source>
</evidence>
<dbReference type="PROSITE" id="PS50805">
    <property type="entry name" value="KRAB"/>
    <property type="match status" value="1"/>
</dbReference>
<organism evidence="3 4">
    <name type="scientific">Oryctolagus cuniculus</name>
    <name type="common">Rabbit</name>
    <dbReference type="NCBI Taxonomy" id="9986"/>
    <lineage>
        <taxon>Eukaryota</taxon>
        <taxon>Metazoa</taxon>
        <taxon>Chordata</taxon>
        <taxon>Craniata</taxon>
        <taxon>Vertebrata</taxon>
        <taxon>Euteleostomi</taxon>
        <taxon>Mammalia</taxon>
        <taxon>Eutheria</taxon>
        <taxon>Euarchontoglires</taxon>
        <taxon>Glires</taxon>
        <taxon>Lagomorpha</taxon>
        <taxon>Leporidae</taxon>
        <taxon>Oryctolagus</taxon>
    </lineage>
</organism>
<dbReference type="SMART" id="SM00349">
    <property type="entry name" value="KRAB"/>
    <property type="match status" value="1"/>
</dbReference>
<dbReference type="CDD" id="cd07765">
    <property type="entry name" value="KRAB_A-box"/>
    <property type="match status" value="1"/>
</dbReference>
<dbReference type="InterPro" id="IPR001909">
    <property type="entry name" value="KRAB"/>
</dbReference>
<proteinExistence type="predicted"/>
<dbReference type="InterPro" id="IPR036051">
    <property type="entry name" value="KRAB_dom_sf"/>
</dbReference>
<dbReference type="InParanoid" id="A0A5F9CLK0"/>
<dbReference type="GeneTree" id="ENSGT00940000161686"/>
<evidence type="ECO:0000256" key="1">
    <source>
        <dbReference type="SAM" id="SignalP"/>
    </source>
</evidence>
<sequence length="158" mass="17973">MRAMELAVLIITASLPLALLFQESPLSQEKSAEEGEVAALHLTARSQTTVTFKDVAMDFTLEEWEKLGPTQRAVLLENYRNLVSLWLPISKPESYNLENGKEPLMLERKVPSSSYLGENLNSFQFGANIAAIYIYSLHVLVNTYMQSYWIYTIRIIKP</sequence>
<dbReference type="Ensembl" id="ENSOCUT00000036123.1">
    <property type="protein sequence ID" value="ENSOCUP00000034488.1"/>
    <property type="gene ID" value="ENSOCUG00000031743.1"/>
</dbReference>
<feature type="signal peptide" evidence="1">
    <location>
        <begin position="1"/>
        <end position="18"/>
    </location>
</feature>
<dbReference type="Pfam" id="PF01352">
    <property type="entry name" value="KRAB"/>
    <property type="match status" value="1"/>
</dbReference>
<feature type="domain" description="KRAB" evidence="2">
    <location>
        <begin position="50"/>
        <end position="116"/>
    </location>
</feature>
<reference evidence="3 4" key="1">
    <citation type="journal article" date="2011" name="Nature">
        <title>A high-resolution map of human evolutionary constraint using 29 mammals.</title>
        <authorList>
            <person name="Lindblad-Toh K."/>
            <person name="Garber M."/>
            <person name="Zuk O."/>
            <person name="Lin M.F."/>
            <person name="Parker B.J."/>
            <person name="Washietl S."/>
            <person name="Kheradpour P."/>
            <person name="Ernst J."/>
            <person name="Jordan G."/>
            <person name="Mauceli E."/>
            <person name="Ward L.D."/>
            <person name="Lowe C.B."/>
            <person name="Holloway A.K."/>
            <person name="Clamp M."/>
            <person name="Gnerre S."/>
            <person name="Alfoldi J."/>
            <person name="Beal K."/>
            <person name="Chang J."/>
            <person name="Clawson H."/>
            <person name="Cuff J."/>
            <person name="Di Palma F."/>
            <person name="Fitzgerald S."/>
            <person name="Flicek P."/>
            <person name="Guttman M."/>
            <person name="Hubisz M.J."/>
            <person name="Jaffe D.B."/>
            <person name="Jungreis I."/>
            <person name="Kent W.J."/>
            <person name="Kostka D."/>
            <person name="Lara M."/>
            <person name="Martins A.L."/>
            <person name="Massingham T."/>
            <person name="Moltke I."/>
            <person name="Raney B.J."/>
            <person name="Rasmussen M.D."/>
            <person name="Robinson J."/>
            <person name="Stark A."/>
            <person name="Vilella A.J."/>
            <person name="Wen J."/>
            <person name="Xie X."/>
            <person name="Zody M.C."/>
            <person name="Baldwin J."/>
            <person name="Bloom T."/>
            <person name="Chin C.W."/>
            <person name="Heiman D."/>
            <person name="Nicol R."/>
            <person name="Nusbaum C."/>
            <person name="Young S."/>
            <person name="Wilkinson J."/>
            <person name="Worley K.C."/>
            <person name="Kovar C.L."/>
            <person name="Muzny D.M."/>
            <person name="Gibbs R.A."/>
            <person name="Cree A."/>
            <person name="Dihn H.H."/>
            <person name="Fowler G."/>
            <person name="Jhangiani S."/>
            <person name="Joshi V."/>
            <person name="Lee S."/>
            <person name="Lewis L.R."/>
            <person name="Nazareth L.V."/>
            <person name="Okwuonu G."/>
            <person name="Santibanez J."/>
            <person name="Warren W.C."/>
            <person name="Mardis E.R."/>
            <person name="Weinstock G.M."/>
            <person name="Wilson R.K."/>
            <person name="Delehaunty K."/>
            <person name="Dooling D."/>
            <person name="Fronik C."/>
            <person name="Fulton L."/>
            <person name="Fulton B."/>
            <person name="Graves T."/>
            <person name="Minx P."/>
            <person name="Sodergren E."/>
            <person name="Birney E."/>
            <person name="Margulies E.H."/>
            <person name="Herrero J."/>
            <person name="Green E.D."/>
            <person name="Haussler D."/>
            <person name="Siepel A."/>
            <person name="Goldman N."/>
            <person name="Pollard K.S."/>
            <person name="Pedersen J.S."/>
            <person name="Lander E.S."/>
            <person name="Kellis M."/>
        </authorList>
    </citation>
    <scope>NUCLEOTIDE SEQUENCE [LARGE SCALE GENOMIC DNA]</scope>
    <source>
        <strain evidence="4">Thorbecke</strain>
    </source>
</reference>
<dbReference type="Proteomes" id="UP000001811">
    <property type="component" value="Unplaced"/>
</dbReference>
<dbReference type="InterPro" id="IPR050169">
    <property type="entry name" value="Krueppel_C2H2_ZnF"/>
</dbReference>
<dbReference type="Gene3D" id="6.10.140.140">
    <property type="match status" value="1"/>
</dbReference>
<dbReference type="SUPFAM" id="SSF109640">
    <property type="entry name" value="KRAB domain (Kruppel-associated box)"/>
    <property type="match status" value="1"/>
</dbReference>
<dbReference type="PANTHER" id="PTHR23232:SF138">
    <property type="entry name" value="KRAB DOMAIN-CONTAINING PROTEIN"/>
    <property type="match status" value="1"/>
</dbReference>
<dbReference type="Bgee" id="ENSOCUG00000031743">
    <property type="expression patterns" value="Expressed in embryo and 2 other cell types or tissues"/>
</dbReference>
<keyword evidence="4" id="KW-1185">Reference proteome</keyword>
<keyword evidence="1" id="KW-0732">Signal</keyword>
<reference evidence="3" key="3">
    <citation type="submission" date="2025-09" db="UniProtKB">
        <authorList>
            <consortium name="Ensembl"/>
        </authorList>
    </citation>
    <scope>IDENTIFICATION</scope>
    <source>
        <strain evidence="3">Thorbecke</strain>
    </source>
</reference>
<feature type="chain" id="PRO_5046333152" description="KRAB domain-containing protein" evidence="1">
    <location>
        <begin position="19"/>
        <end position="158"/>
    </location>
</feature>
<dbReference type="GO" id="GO:0006355">
    <property type="term" value="P:regulation of DNA-templated transcription"/>
    <property type="evidence" value="ECO:0007669"/>
    <property type="project" value="InterPro"/>
</dbReference>
<accession>A0A5F9CLK0</accession>
<evidence type="ECO:0000313" key="4">
    <source>
        <dbReference type="Proteomes" id="UP000001811"/>
    </source>
</evidence>
<reference evidence="3" key="2">
    <citation type="submission" date="2025-08" db="UniProtKB">
        <authorList>
            <consortium name="Ensembl"/>
        </authorList>
    </citation>
    <scope>IDENTIFICATION</scope>
    <source>
        <strain evidence="3">Thorbecke</strain>
    </source>
</reference>
<name>A0A5F9CLK0_RABIT</name>